<accession>A0A951UJD0</accession>
<keyword evidence="1" id="KW-0732">Signal</keyword>
<name>A0A951UJD0_9NOST</name>
<comment type="caution">
    <text evidence="3">The sequence shown here is derived from an EMBL/GenBank/DDBJ whole genome shotgun (WGS) entry which is preliminary data.</text>
</comment>
<reference evidence="3" key="2">
    <citation type="journal article" date="2022" name="Microbiol. Resour. Announc.">
        <title>Metagenome Sequencing to Explore Phylogenomics of Terrestrial Cyanobacteria.</title>
        <authorList>
            <person name="Ward R.D."/>
            <person name="Stajich J.E."/>
            <person name="Johansen J.R."/>
            <person name="Huntemann M."/>
            <person name="Clum A."/>
            <person name="Foster B."/>
            <person name="Foster B."/>
            <person name="Roux S."/>
            <person name="Palaniappan K."/>
            <person name="Varghese N."/>
            <person name="Mukherjee S."/>
            <person name="Reddy T.B.K."/>
            <person name="Daum C."/>
            <person name="Copeland A."/>
            <person name="Chen I.A."/>
            <person name="Ivanova N.N."/>
            <person name="Kyrpides N.C."/>
            <person name="Shapiro N."/>
            <person name="Eloe-Fadrosh E.A."/>
            <person name="Pietrasiak N."/>
        </authorList>
    </citation>
    <scope>NUCLEOTIDE SEQUENCE</scope>
    <source>
        <strain evidence="3">JT2-VF2</strain>
    </source>
</reference>
<reference evidence="3" key="1">
    <citation type="submission" date="2021-05" db="EMBL/GenBank/DDBJ databases">
        <authorList>
            <person name="Pietrasiak N."/>
            <person name="Ward R."/>
            <person name="Stajich J.E."/>
            <person name="Kurbessoian T."/>
        </authorList>
    </citation>
    <scope>NUCLEOTIDE SEQUENCE</scope>
    <source>
        <strain evidence="3">JT2-VF2</strain>
    </source>
</reference>
<dbReference type="Proteomes" id="UP000715781">
    <property type="component" value="Unassembled WGS sequence"/>
</dbReference>
<evidence type="ECO:0000259" key="2">
    <source>
        <dbReference type="Pfam" id="PF09832"/>
    </source>
</evidence>
<dbReference type="Pfam" id="PF09832">
    <property type="entry name" value="DUF2059"/>
    <property type="match status" value="1"/>
</dbReference>
<organism evidence="3 4">
    <name type="scientific">Mojavia pulchra JT2-VF2</name>
    <dbReference type="NCBI Taxonomy" id="287848"/>
    <lineage>
        <taxon>Bacteria</taxon>
        <taxon>Bacillati</taxon>
        <taxon>Cyanobacteriota</taxon>
        <taxon>Cyanophyceae</taxon>
        <taxon>Nostocales</taxon>
        <taxon>Nostocaceae</taxon>
    </lineage>
</organism>
<evidence type="ECO:0000313" key="4">
    <source>
        <dbReference type="Proteomes" id="UP000715781"/>
    </source>
</evidence>
<gene>
    <name evidence="3" type="ORF">KME32_32605</name>
</gene>
<sequence>MKTKLLISAVVISAITTFQGVAFAQATNNNRTAPTTNTQDQEKINNIRKLLDITGASNLSRQIISQMVSAMKTEYPQVPAKFWDTFQAELKPEEMVNEFVPLYNKYFTHDEIKQIIAFYQTPLGQKTLTVLPQLSRESATIGLRYGKDAAARAIKKLEAEGYIRRRQ</sequence>
<dbReference type="InterPro" id="IPR018637">
    <property type="entry name" value="DUF2059"/>
</dbReference>
<dbReference type="EMBL" id="JAHHHN010000046">
    <property type="protein sequence ID" value="MBW4565743.1"/>
    <property type="molecule type" value="Genomic_DNA"/>
</dbReference>
<feature type="signal peptide" evidence="1">
    <location>
        <begin position="1"/>
        <end position="24"/>
    </location>
</feature>
<evidence type="ECO:0000313" key="3">
    <source>
        <dbReference type="EMBL" id="MBW4565743.1"/>
    </source>
</evidence>
<protein>
    <submittedName>
        <fullName evidence="3">DUF2059 domain-containing protein</fullName>
    </submittedName>
</protein>
<dbReference type="AlphaFoldDB" id="A0A951UJD0"/>
<feature type="chain" id="PRO_5037001618" evidence="1">
    <location>
        <begin position="25"/>
        <end position="167"/>
    </location>
</feature>
<feature type="domain" description="DUF2059" evidence="2">
    <location>
        <begin position="93"/>
        <end position="150"/>
    </location>
</feature>
<evidence type="ECO:0000256" key="1">
    <source>
        <dbReference type="SAM" id="SignalP"/>
    </source>
</evidence>
<proteinExistence type="predicted"/>